<feature type="chain" id="PRO_5030977724" evidence="2">
    <location>
        <begin position="28"/>
        <end position="102"/>
    </location>
</feature>
<evidence type="ECO:0000256" key="2">
    <source>
        <dbReference type="SAM" id="SignalP"/>
    </source>
</evidence>
<evidence type="ECO:0000313" key="3">
    <source>
        <dbReference type="EMBL" id="CAE0281306.1"/>
    </source>
</evidence>
<dbReference type="EMBL" id="HBIC01020368">
    <property type="protein sequence ID" value="CAE0281306.1"/>
    <property type="molecule type" value="Transcribed_RNA"/>
</dbReference>
<dbReference type="GO" id="GO:0019684">
    <property type="term" value="P:photosynthesis, light reaction"/>
    <property type="evidence" value="ECO:0007669"/>
    <property type="project" value="InterPro"/>
</dbReference>
<dbReference type="SUPFAM" id="SSF161033">
    <property type="entry name" value="Photosystem II reaction center protein M, PsbM"/>
    <property type="match status" value="1"/>
</dbReference>
<organism evidence="3">
    <name type="scientific">Spumella elongata</name>
    <dbReference type="NCBI Taxonomy" id="89044"/>
    <lineage>
        <taxon>Eukaryota</taxon>
        <taxon>Sar</taxon>
        <taxon>Stramenopiles</taxon>
        <taxon>Ochrophyta</taxon>
        <taxon>Chrysophyceae</taxon>
        <taxon>Chromulinales</taxon>
        <taxon>Chromulinaceae</taxon>
        <taxon>Spumella</taxon>
    </lineage>
</organism>
<gene>
    <name evidence="3" type="ORF">SELO1098_LOCUS10140</name>
</gene>
<keyword evidence="1" id="KW-0472">Membrane</keyword>
<sequence length="102" mass="10355">MAASRSVALPVVLVVLALVGAFSATGAFVNGVAPTSASIALRGVVSQQALPIGLVEGTSIATSLQVVTAAYWAVLILVTVPCGFLIILYLQSERTKAGMTPK</sequence>
<feature type="transmembrane region" description="Helical" evidence="1">
    <location>
        <begin position="69"/>
        <end position="90"/>
    </location>
</feature>
<dbReference type="InterPro" id="IPR037269">
    <property type="entry name" value="PSII_PsbM_sf"/>
</dbReference>
<accession>A0A7S3H033</accession>
<keyword evidence="1" id="KW-0812">Transmembrane</keyword>
<dbReference type="AlphaFoldDB" id="A0A7S3H033"/>
<keyword evidence="2" id="KW-0732">Signal</keyword>
<reference evidence="3" key="1">
    <citation type="submission" date="2021-01" db="EMBL/GenBank/DDBJ databases">
        <authorList>
            <person name="Corre E."/>
            <person name="Pelletier E."/>
            <person name="Niang G."/>
            <person name="Scheremetjew M."/>
            <person name="Finn R."/>
            <person name="Kale V."/>
            <person name="Holt S."/>
            <person name="Cochrane G."/>
            <person name="Meng A."/>
            <person name="Brown T."/>
            <person name="Cohen L."/>
        </authorList>
    </citation>
    <scope>NUCLEOTIDE SEQUENCE</scope>
    <source>
        <strain evidence="3">CCAP 955/1</strain>
    </source>
</reference>
<evidence type="ECO:0000256" key="1">
    <source>
        <dbReference type="SAM" id="Phobius"/>
    </source>
</evidence>
<name>A0A7S3H033_9STRA</name>
<feature type="signal peptide" evidence="2">
    <location>
        <begin position="1"/>
        <end position="27"/>
    </location>
</feature>
<proteinExistence type="predicted"/>
<protein>
    <submittedName>
        <fullName evidence="3">Uncharacterized protein</fullName>
    </submittedName>
</protein>
<keyword evidence="1" id="KW-1133">Transmembrane helix</keyword>